<organism evidence="1 2">
    <name type="scientific">Candidatus Nitrospira inopinata</name>
    <dbReference type="NCBI Taxonomy" id="1715989"/>
    <lineage>
        <taxon>Bacteria</taxon>
        <taxon>Pseudomonadati</taxon>
        <taxon>Nitrospirota</taxon>
        <taxon>Nitrospiria</taxon>
        <taxon>Nitrospirales</taxon>
        <taxon>Nitrospiraceae</taxon>
        <taxon>Nitrospira</taxon>
    </lineage>
</organism>
<sequence length="65" mass="7355">MIVFEGLRPQFLIRSGDLHLSRRRLQKDGPIPSAIVWEGCFYSVGPAGNIDMSVALFSRMSRMNE</sequence>
<dbReference type="EMBL" id="LN885086">
    <property type="protein sequence ID" value="CUQ67559.1"/>
    <property type="molecule type" value="Genomic_DNA"/>
</dbReference>
<protein>
    <submittedName>
        <fullName evidence="1">Uncharacterized protein</fullName>
    </submittedName>
</protein>
<accession>A0A0S4KT69</accession>
<dbReference type="AlphaFoldDB" id="A0A0S4KT69"/>
<dbReference type="Proteomes" id="UP000066284">
    <property type="component" value="Chromosome 1"/>
</dbReference>
<evidence type="ECO:0000313" key="1">
    <source>
        <dbReference type="EMBL" id="CUQ67559.1"/>
    </source>
</evidence>
<proteinExistence type="predicted"/>
<reference evidence="2" key="1">
    <citation type="submission" date="2015-09" db="EMBL/GenBank/DDBJ databases">
        <authorList>
            <person name="Daims H."/>
        </authorList>
    </citation>
    <scope>NUCLEOTIDE SEQUENCE [LARGE SCALE GENOMIC DNA]</scope>
</reference>
<keyword evidence="2" id="KW-1185">Reference proteome</keyword>
<gene>
    <name evidence="1" type="ORF">NITINOP_2587</name>
</gene>
<dbReference type="KEGG" id="nio:NITINOP_2587"/>
<name>A0A0S4KT69_9BACT</name>
<evidence type="ECO:0000313" key="2">
    <source>
        <dbReference type="Proteomes" id="UP000066284"/>
    </source>
</evidence>